<protein>
    <submittedName>
        <fullName evidence="8">DMT family transporter</fullName>
    </submittedName>
</protein>
<dbReference type="SUPFAM" id="SSF103481">
    <property type="entry name" value="Multidrug resistance efflux transporter EmrE"/>
    <property type="match status" value="1"/>
</dbReference>
<evidence type="ECO:0000256" key="1">
    <source>
        <dbReference type="ARBA" id="ARBA00004127"/>
    </source>
</evidence>
<evidence type="ECO:0000259" key="7">
    <source>
        <dbReference type="Pfam" id="PF00892"/>
    </source>
</evidence>
<name>A0ABV1L1C8_9BACL</name>
<dbReference type="EMBL" id="JASKHM010000017">
    <property type="protein sequence ID" value="MEQ4485813.1"/>
    <property type="molecule type" value="Genomic_DNA"/>
</dbReference>
<evidence type="ECO:0000256" key="5">
    <source>
        <dbReference type="ARBA" id="ARBA00023136"/>
    </source>
</evidence>
<feature type="transmembrane region" description="Helical" evidence="6">
    <location>
        <begin position="34"/>
        <end position="54"/>
    </location>
</feature>
<feature type="transmembrane region" description="Helical" evidence="6">
    <location>
        <begin position="96"/>
        <end position="115"/>
    </location>
</feature>
<dbReference type="RefSeq" id="WP_232188603.1">
    <property type="nucleotide sequence ID" value="NZ_JAIOAP010000016.1"/>
</dbReference>
<comment type="similarity">
    <text evidence="2">Belongs to the EamA transporter family.</text>
</comment>
<keyword evidence="3 6" id="KW-0812">Transmembrane</keyword>
<evidence type="ECO:0000313" key="9">
    <source>
        <dbReference type="Proteomes" id="UP001493487"/>
    </source>
</evidence>
<evidence type="ECO:0000256" key="4">
    <source>
        <dbReference type="ARBA" id="ARBA00022989"/>
    </source>
</evidence>
<comment type="subcellular location">
    <subcellularLocation>
        <location evidence="1">Endomembrane system</location>
        <topology evidence="1">Multi-pass membrane protein</topology>
    </subcellularLocation>
</comment>
<keyword evidence="5 6" id="KW-0472">Membrane</keyword>
<dbReference type="Proteomes" id="UP001493487">
    <property type="component" value="Unassembled WGS sequence"/>
</dbReference>
<gene>
    <name evidence="8" type="ORF">QJS35_25870</name>
</gene>
<dbReference type="PANTHER" id="PTHR32322">
    <property type="entry name" value="INNER MEMBRANE TRANSPORTER"/>
    <property type="match status" value="1"/>
</dbReference>
<dbReference type="InterPro" id="IPR000620">
    <property type="entry name" value="EamA_dom"/>
</dbReference>
<organism evidence="8 9">
    <name type="scientific">Cohnella silvisoli</name>
    <dbReference type="NCBI Taxonomy" id="2873699"/>
    <lineage>
        <taxon>Bacteria</taxon>
        <taxon>Bacillati</taxon>
        <taxon>Bacillota</taxon>
        <taxon>Bacilli</taxon>
        <taxon>Bacillales</taxon>
        <taxon>Paenibacillaceae</taxon>
        <taxon>Cohnella</taxon>
    </lineage>
</organism>
<dbReference type="InterPro" id="IPR037185">
    <property type="entry name" value="EmrE-like"/>
</dbReference>
<feature type="domain" description="EamA" evidence="7">
    <location>
        <begin position="7"/>
        <end position="126"/>
    </location>
</feature>
<evidence type="ECO:0000256" key="6">
    <source>
        <dbReference type="SAM" id="Phobius"/>
    </source>
</evidence>
<feature type="transmembrane region" description="Helical" evidence="6">
    <location>
        <begin position="66"/>
        <end position="84"/>
    </location>
</feature>
<comment type="caution">
    <text evidence="8">The sequence shown here is derived from an EMBL/GenBank/DDBJ whole genome shotgun (WGS) entry which is preliminary data.</text>
</comment>
<dbReference type="Gene3D" id="1.10.3730.20">
    <property type="match status" value="1"/>
</dbReference>
<dbReference type="PANTHER" id="PTHR32322:SF2">
    <property type="entry name" value="EAMA DOMAIN-CONTAINING PROTEIN"/>
    <property type="match status" value="1"/>
</dbReference>
<evidence type="ECO:0000313" key="8">
    <source>
        <dbReference type="EMBL" id="MEQ4485813.1"/>
    </source>
</evidence>
<evidence type="ECO:0000256" key="2">
    <source>
        <dbReference type="ARBA" id="ARBA00007362"/>
    </source>
</evidence>
<dbReference type="Pfam" id="PF00892">
    <property type="entry name" value="EamA"/>
    <property type="match status" value="1"/>
</dbReference>
<sequence>MKDRTVILRLLGVCLVWGANYVASAYLLREFSPIFLSYSRLCVTSLFLIAVATFGRKLKRPTRSEWVLLIWAGLFGTLCNQFFYFEGLQHSTVGNASLIIALSPVATMLLARLFLGEAITVPKLSGAEDRAGSFRAQKLSDLGYERS</sequence>
<feature type="transmembrane region" description="Helical" evidence="6">
    <location>
        <begin position="7"/>
        <end position="28"/>
    </location>
</feature>
<evidence type="ECO:0000256" key="3">
    <source>
        <dbReference type="ARBA" id="ARBA00022692"/>
    </source>
</evidence>
<keyword evidence="4 6" id="KW-1133">Transmembrane helix</keyword>
<accession>A0ABV1L1C8</accession>
<keyword evidence="9" id="KW-1185">Reference proteome</keyword>
<proteinExistence type="inferred from homology"/>
<reference evidence="8 9" key="1">
    <citation type="journal article" date="2023" name="Genome Announc.">
        <title>Pan-Genome Analyses of the Genus Cohnella and Proposal of the Novel Species Cohnella silvisoli sp. nov., Isolated from Forest Soil.</title>
        <authorList>
            <person name="Wang C."/>
            <person name="Mao L."/>
            <person name="Bao G."/>
            <person name="Zhu H."/>
        </authorList>
    </citation>
    <scope>NUCLEOTIDE SEQUENCE [LARGE SCALE GENOMIC DNA]</scope>
    <source>
        <strain evidence="8 9">NL03-T5-1</strain>
    </source>
</reference>
<dbReference type="InterPro" id="IPR050638">
    <property type="entry name" value="AA-Vitamin_Transporters"/>
</dbReference>